<accession>A0ABT2NGF0</accession>
<evidence type="ECO:0000256" key="10">
    <source>
        <dbReference type="ARBA" id="ARBA00022989"/>
    </source>
</evidence>
<keyword evidence="11 12" id="KW-0472">Membrane</keyword>
<evidence type="ECO:0000256" key="6">
    <source>
        <dbReference type="ARBA" id="ARBA00022475"/>
    </source>
</evidence>
<sequence length="52" mass="5688">MMVELGKYAVTVLAAYGVTILLVLGLVALSLRKGTRVKRALEVQERRMAKNG</sequence>
<keyword evidence="14" id="KW-1185">Reference proteome</keyword>
<dbReference type="InterPro" id="IPR007078">
    <property type="entry name" value="Haem_export_protD_CcmD"/>
</dbReference>
<keyword evidence="10 12" id="KW-1133">Transmembrane helix</keyword>
<evidence type="ECO:0000256" key="1">
    <source>
        <dbReference type="ARBA" id="ARBA00002442"/>
    </source>
</evidence>
<reference evidence="14" key="1">
    <citation type="submission" date="2023-07" db="EMBL/GenBank/DDBJ databases">
        <title>Defluviimonas sediminis sp. nov., isolated from mangrove sediment.</title>
        <authorList>
            <person name="Liu L."/>
            <person name="Li J."/>
            <person name="Huang Y."/>
            <person name="Pan J."/>
            <person name="Li M."/>
        </authorList>
    </citation>
    <scope>NUCLEOTIDE SEQUENCE [LARGE SCALE GENOMIC DNA]</scope>
    <source>
        <strain evidence="14">FT324</strain>
    </source>
</reference>
<keyword evidence="6 12" id="KW-1003">Cell membrane</keyword>
<gene>
    <name evidence="13" type="primary">ccmD</name>
    <name evidence="13" type="ORF">N5I32_00555</name>
</gene>
<feature type="transmembrane region" description="Helical" evidence="12">
    <location>
        <begin position="12"/>
        <end position="31"/>
    </location>
</feature>
<comment type="caution">
    <text evidence="13">The sequence shown here is derived from an EMBL/GenBank/DDBJ whole genome shotgun (WGS) entry which is preliminary data.</text>
</comment>
<comment type="similarity">
    <text evidence="3 12">Belongs to the CcmD/CycX/HelD family.</text>
</comment>
<evidence type="ECO:0000313" key="13">
    <source>
        <dbReference type="EMBL" id="MCT8327998.1"/>
    </source>
</evidence>
<keyword evidence="8 12" id="KW-0812">Transmembrane</keyword>
<comment type="subcellular location">
    <subcellularLocation>
        <location evidence="2 12">Cell inner membrane</location>
        <topology evidence="2 12">Single-pass membrane protein</topology>
    </subcellularLocation>
</comment>
<name>A0ABT2NGF0_9RHOB</name>
<dbReference type="EMBL" id="JAOCQF010000001">
    <property type="protein sequence ID" value="MCT8327998.1"/>
    <property type="molecule type" value="Genomic_DNA"/>
</dbReference>
<protein>
    <recommendedName>
        <fullName evidence="4 12">Heme exporter protein D</fullName>
    </recommendedName>
</protein>
<evidence type="ECO:0000256" key="12">
    <source>
        <dbReference type="RuleBase" id="RU363101"/>
    </source>
</evidence>
<keyword evidence="5 12" id="KW-0813">Transport</keyword>
<evidence type="ECO:0000256" key="2">
    <source>
        <dbReference type="ARBA" id="ARBA00004377"/>
    </source>
</evidence>
<proteinExistence type="inferred from homology"/>
<dbReference type="NCBIfam" id="TIGR03141">
    <property type="entry name" value="cytochro_ccmD"/>
    <property type="match status" value="1"/>
</dbReference>
<evidence type="ECO:0000256" key="4">
    <source>
        <dbReference type="ARBA" id="ARBA00016461"/>
    </source>
</evidence>
<evidence type="ECO:0000256" key="8">
    <source>
        <dbReference type="ARBA" id="ARBA00022692"/>
    </source>
</evidence>
<evidence type="ECO:0000256" key="3">
    <source>
        <dbReference type="ARBA" id="ARBA00008741"/>
    </source>
</evidence>
<evidence type="ECO:0000256" key="9">
    <source>
        <dbReference type="ARBA" id="ARBA00022748"/>
    </source>
</evidence>
<evidence type="ECO:0000313" key="14">
    <source>
        <dbReference type="Proteomes" id="UP001205601"/>
    </source>
</evidence>
<dbReference type="Proteomes" id="UP001205601">
    <property type="component" value="Unassembled WGS sequence"/>
</dbReference>
<keyword evidence="7 12" id="KW-0997">Cell inner membrane</keyword>
<dbReference type="Pfam" id="PF04995">
    <property type="entry name" value="CcmD"/>
    <property type="match status" value="1"/>
</dbReference>
<organism evidence="13 14">
    <name type="scientific">Albidovulum sediminis</name>
    <dbReference type="NCBI Taxonomy" id="3066345"/>
    <lineage>
        <taxon>Bacteria</taxon>
        <taxon>Pseudomonadati</taxon>
        <taxon>Pseudomonadota</taxon>
        <taxon>Alphaproteobacteria</taxon>
        <taxon>Rhodobacterales</taxon>
        <taxon>Paracoccaceae</taxon>
        <taxon>Albidovulum</taxon>
    </lineage>
</organism>
<keyword evidence="9 12" id="KW-0201">Cytochrome c-type biogenesis</keyword>
<evidence type="ECO:0000256" key="11">
    <source>
        <dbReference type="ARBA" id="ARBA00023136"/>
    </source>
</evidence>
<comment type="function">
    <text evidence="1 12">Required for the export of heme to the periplasm for the biogenesis of c-type cytochromes.</text>
</comment>
<evidence type="ECO:0000256" key="7">
    <source>
        <dbReference type="ARBA" id="ARBA00022519"/>
    </source>
</evidence>
<evidence type="ECO:0000256" key="5">
    <source>
        <dbReference type="ARBA" id="ARBA00022448"/>
    </source>
</evidence>